<evidence type="ECO:0000256" key="8">
    <source>
        <dbReference type="PROSITE-ProRule" id="PRU00472"/>
    </source>
</evidence>
<evidence type="ECO:0000256" key="6">
    <source>
        <dbReference type="ARBA" id="ARBA00022833"/>
    </source>
</evidence>
<evidence type="ECO:0000256" key="5">
    <source>
        <dbReference type="ARBA" id="ARBA00022771"/>
    </source>
</evidence>
<dbReference type="GO" id="GO:0005736">
    <property type="term" value="C:RNA polymerase I complex"/>
    <property type="evidence" value="ECO:0007669"/>
    <property type="project" value="TreeGrafter"/>
</dbReference>
<evidence type="ECO:0000256" key="4">
    <source>
        <dbReference type="ARBA" id="ARBA00022723"/>
    </source>
</evidence>
<evidence type="ECO:0000256" key="9">
    <source>
        <dbReference type="SAM" id="MobiDB-lite"/>
    </source>
</evidence>
<proteinExistence type="predicted"/>
<dbReference type="Proteomes" id="UP000228380">
    <property type="component" value="Chromosome 8"/>
</dbReference>
<keyword evidence="5 8" id="KW-0863">Zinc-finger</keyword>
<dbReference type="SMART" id="SM00440">
    <property type="entry name" value="ZnF_C2C2"/>
    <property type="match status" value="1"/>
</dbReference>
<keyword evidence="7" id="KW-0539">Nucleus</keyword>
<evidence type="ECO:0000256" key="1">
    <source>
        <dbReference type="ARBA" id="ARBA00004604"/>
    </source>
</evidence>
<evidence type="ECO:0000256" key="2">
    <source>
        <dbReference type="ARBA" id="ARBA00018784"/>
    </source>
</evidence>
<reference evidence="12" key="2">
    <citation type="submission" date="2025-08" db="UniProtKB">
        <authorList>
            <consortium name="RefSeq"/>
        </authorList>
    </citation>
    <scope>IDENTIFICATION</scope>
    <source>
        <tissue evidence="12">Young leaves</tissue>
    </source>
</reference>
<keyword evidence="11" id="KW-1185">Reference proteome</keyword>
<dbReference type="GO" id="GO:0008270">
    <property type="term" value="F:zinc ion binding"/>
    <property type="evidence" value="ECO:0007669"/>
    <property type="project" value="UniProtKB-KW"/>
</dbReference>
<dbReference type="Gene3D" id="2.20.25.10">
    <property type="match status" value="1"/>
</dbReference>
<name>A0A8B7BF13_PHODC</name>
<dbReference type="InterPro" id="IPR001222">
    <property type="entry name" value="Znf_TFIIS"/>
</dbReference>
<feature type="region of interest" description="Disordered" evidence="9">
    <location>
        <begin position="1"/>
        <end position="50"/>
    </location>
</feature>
<protein>
    <recommendedName>
        <fullName evidence="2">DNA-directed RNA polymerase I subunit RPA12</fullName>
    </recommendedName>
</protein>
<dbReference type="InterPro" id="IPR034004">
    <property type="entry name" value="Zn_ribbon_RPA12_C"/>
</dbReference>
<dbReference type="PROSITE" id="PS00466">
    <property type="entry name" value="ZF_TFIIS_1"/>
    <property type="match status" value="1"/>
</dbReference>
<evidence type="ECO:0000256" key="3">
    <source>
        <dbReference type="ARBA" id="ARBA00022478"/>
    </source>
</evidence>
<gene>
    <name evidence="12" type="primary">LOC103695639</name>
</gene>
<dbReference type="PANTHER" id="PTHR11239">
    <property type="entry name" value="DNA-DIRECTED RNA POLYMERASE"/>
    <property type="match status" value="1"/>
</dbReference>
<keyword evidence="6" id="KW-0862">Zinc</keyword>
<dbReference type="AlphaFoldDB" id="A0A8B7BF13"/>
<dbReference type="GO" id="GO:0006363">
    <property type="term" value="P:termination of RNA polymerase I transcription"/>
    <property type="evidence" value="ECO:0007669"/>
    <property type="project" value="TreeGrafter"/>
</dbReference>
<dbReference type="PANTHER" id="PTHR11239:SF14">
    <property type="entry name" value="DNA-DIRECTED RNA POLYMERASE I SUBUNIT RPA12"/>
    <property type="match status" value="1"/>
</dbReference>
<keyword evidence="3" id="KW-0804">Transcription</keyword>
<dbReference type="Pfam" id="PF01096">
    <property type="entry name" value="Zn_ribbon_TFIIS"/>
    <property type="match status" value="1"/>
</dbReference>
<dbReference type="InterPro" id="IPR012164">
    <property type="entry name" value="Rpa12/Rpb9/Rpc10/TFS"/>
</dbReference>
<accession>A0A8B7BF13</accession>
<dbReference type="GO" id="GO:0003676">
    <property type="term" value="F:nucleic acid binding"/>
    <property type="evidence" value="ECO:0007669"/>
    <property type="project" value="InterPro"/>
</dbReference>
<dbReference type="RefSeq" id="XP_008775245.2">
    <property type="nucleotide sequence ID" value="XM_008777023.4"/>
</dbReference>
<evidence type="ECO:0000256" key="7">
    <source>
        <dbReference type="ARBA" id="ARBA00023242"/>
    </source>
</evidence>
<keyword evidence="4" id="KW-0479">Metal-binding</keyword>
<keyword evidence="3" id="KW-0240">DNA-directed RNA polymerase</keyword>
<feature type="domain" description="TFIIS-type" evidence="10">
    <location>
        <begin position="114"/>
        <end position="154"/>
    </location>
</feature>
<dbReference type="SUPFAM" id="SSF57783">
    <property type="entry name" value="Zinc beta-ribbon"/>
    <property type="match status" value="1"/>
</dbReference>
<dbReference type="CDD" id="cd10507">
    <property type="entry name" value="Zn-ribbon_RPA12"/>
    <property type="match status" value="1"/>
</dbReference>
<reference evidence="11" key="1">
    <citation type="journal article" date="2019" name="Nat. Commun.">
        <title>Genome-wide association mapping of date palm fruit traits.</title>
        <authorList>
            <person name="Hazzouri K.M."/>
            <person name="Gros-Balthazard M."/>
            <person name="Flowers J.M."/>
            <person name="Copetti D."/>
            <person name="Lemansour A."/>
            <person name="Lebrun M."/>
            <person name="Masmoudi K."/>
            <person name="Ferrand S."/>
            <person name="Dhar M.I."/>
            <person name="Fresquez Z.A."/>
            <person name="Rosas U."/>
            <person name="Zhang J."/>
            <person name="Talag J."/>
            <person name="Lee S."/>
            <person name="Kudrna D."/>
            <person name="Powell R.F."/>
            <person name="Leitch I.J."/>
            <person name="Krueger R.R."/>
            <person name="Wing R.A."/>
            <person name="Amiri K.M.A."/>
            <person name="Purugganan M.D."/>
        </authorList>
    </citation>
    <scope>NUCLEOTIDE SEQUENCE [LARGE SCALE GENOMIC DNA]</scope>
    <source>
        <strain evidence="11">cv. Khalas</strain>
    </source>
</reference>
<dbReference type="GeneID" id="103695639"/>
<dbReference type="GO" id="GO:0003899">
    <property type="term" value="F:DNA-directed RNA polymerase activity"/>
    <property type="evidence" value="ECO:0007669"/>
    <property type="project" value="InterPro"/>
</dbReference>
<organism evidence="11 12">
    <name type="scientific">Phoenix dactylifera</name>
    <name type="common">Date palm</name>
    <dbReference type="NCBI Taxonomy" id="42345"/>
    <lineage>
        <taxon>Eukaryota</taxon>
        <taxon>Viridiplantae</taxon>
        <taxon>Streptophyta</taxon>
        <taxon>Embryophyta</taxon>
        <taxon>Tracheophyta</taxon>
        <taxon>Spermatophyta</taxon>
        <taxon>Magnoliopsida</taxon>
        <taxon>Liliopsida</taxon>
        <taxon>Arecaceae</taxon>
        <taxon>Coryphoideae</taxon>
        <taxon>Phoeniceae</taxon>
        <taxon>Phoenix</taxon>
    </lineage>
</organism>
<evidence type="ECO:0000313" key="11">
    <source>
        <dbReference type="Proteomes" id="UP000228380"/>
    </source>
</evidence>
<dbReference type="PROSITE" id="PS51133">
    <property type="entry name" value="ZF_TFIIS_2"/>
    <property type="match status" value="1"/>
</dbReference>
<evidence type="ECO:0000313" key="12">
    <source>
        <dbReference type="RefSeq" id="XP_008775245.2"/>
    </source>
</evidence>
<sequence>MLMSREPHSSVQVRRGGGPKPFLVSSLFLSPSRRSPPGGRRRNGRGWRSARPAISCSAACAGRFSPSTRWTSPSALSAASSARPKDIRRELKIEPFVVLETTPVDEAVVQRAVVNESCPQCHHPQLEYYTRQLRSADEGQTVFYECPECRHKFSVNT</sequence>
<comment type="subcellular location">
    <subcellularLocation>
        <location evidence="1">Nucleus</location>
        <location evidence="1">Nucleolus</location>
    </subcellularLocation>
</comment>
<evidence type="ECO:0000259" key="10">
    <source>
        <dbReference type="PROSITE" id="PS51133"/>
    </source>
</evidence>